<feature type="transmembrane region" description="Helical" evidence="1">
    <location>
        <begin position="77"/>
        <end position="103"/>
    </location>
</feature>
<dbReference type="EMBL" id="BLJE01000007">
    <property type="protein sequence ID" value="GFE67006.1"/>
    <property type="molecule type" value="Genomic_DNA"/>
</dbReference>
<feature type="transmembrane region" description="Helical" evidence="1">
    <location>
        <begin position="200"/>
        <end position="221"/>
    </location>
</feature>
<gene>
    <name evidence="2" type="ORF">KIN_40800</name>
</gene>
<feature type="transmembrane region" description="Helical" evidence="1">
    <location>
        <begin position="115"/>
        <end position="133"/>
    </location>
</feature>
<evidence type="ECO:0000256" key="1">
    <source>
        <dbReference type="SAM" id="Phobius"/>
    </source>
</evidence>
<feature type="transmembrane region" description="Helical" evidence="1">
    <location>
        <begin position="50"/>
        <end position="71"/>
    </location>
</feature>
<sequence length="243" mass="26681">MLINEYLSTTQAWWVTFVILGTVLLVVSATSMFVGWAVRDAGSHGDRRALLVFPTIFVLWGGGALTTSLTLVLEFTWFLPFALFPILLGTAMSFLPVIAGVLARVPVHWMVGLQTYRIVGAVFLYPFMTSGILTPGFSWPAGVGDVMTGMAAPFIAWAILQDSQKWRWVFYGWTVFGIADLIVAPLSAAIWSFGVGGQDMTFAVTAIPLFLGPPFGILIHIMTWRAFEIQRQDAGHFANAERA</sequence>
<keyword evidence="1" id="KW-0812">Transmembrane</keyword>
<protein>
    <submittedName>
        <fullName evidence="2">Uncharacterized protein</fullName>
    </submittedName>
</protein>
<evidence type="ECO:0000313" key="2">
    <source>
        <dbReference type="EMBL" id="GFE67006.1"/>
    </source>
</evidence>
<comment type="caution">
    <text evidence="2">The sequence shown here is derived from an EMBL/GenBank/DDBJ whole genome shotgun (WGS) entry which is preliminary data.</text>
</comment>
<name>A0A6N6JL19_9RHOB</name>
<keyword evidence="1" id="KW-0472">Membrane</keyword>
<proteinExistence type="predicted"/>
<dbReference type="AlphaFoldDB" id="A0A6N6JL19"/>
<dbReference type="Proteomes" id="UP000436822">
    <property type="component" value="Unassembled WGS sequence"/>
</dbReference>
<accession>A0A6N6JL19</accession>
<evidence type="ECO:0000313" key="3">
    <source>
        <dbReference type="Proteomes" id="UP000436822"/>
    </source>
</evidence>
<organism evidence="2 3">
    <name type="scientific">Litoreibacter roseus</name>
    <dbReference type="NCBI Taxonomy" id="2601869"/>
    <lineage>
        <taxon>Bacteria</taxon>
        <taxon>Pseudomonadati</taxon>
        <taxon>Pseudomonadota</taxon>
        <taxon>Alphaproteobacteria</taxon>
        <taxon>Rhodobacterales</taxon>
        <taxon>Roseobacteraceae</taxon>
        <taxon>Litoreibacter</taxon>
    </lineage>
</organism>
<feature type="transmembrane region" description="Helical" evidence="1">
    <location>
        <begin position="172"/>
        <end position="194"/>
    </location>
</feature>
<keyword evidence="1" id="KW-1133">Transmembrane helix</keyword>
<reference evidence="2 3" key="1">
    <citation type="submission" date="2019-12" db="EMBL/GenBank/DDBJ databases">
        <title>Litoreibacter badius sp. nov., a novel bacteriochlorophyll a-containing bacterium in the genus Litoreibacter.</title>
        <authorList>
            <person name="Kanamuro M."/>
            <person name="Takabe Y."/>
            <person name="Mori K."/>
            <person name="Takaichi S."/>
            <person name="Hanada S."/>
        </authorList>
    </citation>
    <scope>NUCLEOTIDE SEQUENCE [LARGE SCALE GENOMIC DNA]</scope>
    <source>
        <strain evidence="2 3">K6</strain>
    </source>
</reference>
<feature type="transmembrane region" description="Helical" evidence="1">
    <location>
        <begin position="12"/>
        <end position="38"/>
    </location>
</feature>
<keyword evidence="3" id="KW-1185">Reference proteome</keyword>
<feature type="transmembrane region" description="Helical" evidence="1">
    <location>
        <begin position="139"/>
        <end position="160"/>
    </location>
</feature>
<dbReference type="OrthoDB" id="8218084at2"/>
<dbReference type="RefSeq" id="WP_159810582.1">
    <property type="nucleotide sequence ID" value="NZ_BLJE01000007.1"/>
</dbReference>